<keyword evidence="2" id="KW-1185">Reference proteome</keyword>
<dbReference type="EMBL" id="MU277192">
    <property type="protein sequence ID" value="KAI0066578.1"/>
    <property type="molecule type" value="Genomic_DNA"/>
</dbReference>
<reference evidence="1" key="2">
    <citation type="journal article" date="2022" name="New Phytol.">
        <title>Evolutionary transition to the ectomycorrhizal habit in the genomes of a hyperdiverse lineage of mushroom-forming fungi.</title>
        <authorList>
            <person name="Looney B."/>
            <person name="Miyauchi S."/>
            <person name="Morin E."/>
            <person name="Drula E."/>
            <person name="Courty P.E."/>
            <person name="Kohler A."/>
            <person name="Kuo A."/>
            <person name="LaButti K."/>
            <person name="Pangilinan J."/>
            <person name="Lipzen A."/>
            <person name="Riley R."/>
            <person name="Andreopoulos W."/>
            <person name="He G."/>
            <person name="Johnson J."/>
            <person name="Nolan M."/>
            <person name="Tritt A."/>
            <person name="Barry K.W."/>
            <person name="Grigoriev I.V."/>
            <person name="Nagy L.G."/>
            <person name="Hibbett D."/>
            <person name="Henrissat B."/>
            <person name="Matheny P.B."/>
            <person name="Labbe J."/>
            <person name="Martin F.M."/>
        </authorList>
    </citation>
    <scope>NUCLEOTIDE SEQUENCE</scope>
    <source>
        <strain evidence="1">HHB10654</strain>
    </source>
</reference>
<dbReference type="Proteomes" id="UP000814140">
    <property type="component" value="Unassembled WGS sequence"/>
</dbReference>
<evidence type="ECO:0000313" key="1">
    <source>
        <dbReference type="EMBL" id="KAI0066578.1"/>
    </source>
</evidence>
<accession>A0ACB8TDS7</accession>
<organism evidence="1 2">
    <name type="scientific">Artomyces pyxidatus</name>
    <dbReference type="NCBI Taxonomy" id="48021"/>
    <lineage>
        <taxon>Eukaryota</taxon>
        <taxon>Fungi</taxon>
        <taxon>Dikarya</taxon>
        <taxon>Basidiomycota</taxon>
        <taxon>Agaricomycotina</taxon>
        <taxon>Agaricomycetes</taxon>
        <taxon>Russulales</taxon>
        <taxon>Auriscalpiaceae</taxon>
        <taxon>Artomyces</taxon>
    </lineage>
</organism>
<sequence>MAVIEHLVVSLFHQPSMALLHPPAWALFQRPTAVSHRSSTTVSQRPSATVVHHPPTVVLHQPTIGATPPHPVLFLAKFLAAVVALLWDSVSYMIGLRVTHRIFGMQGGDVLNLLGISLVTHIHVFISASTLFTSLVESSFEVHNPFLVPVTIDFAITDAGVDEKVYAHFEQPFARFTVPAFGTANSGNFPNVRLTQGALNSLLIVPRKELDLLNTDLQLRLGTLDSKFGIPVTLNGLKQRAVRTT</sequence>
<reference evidence="1" key="1">
    <citation type="submission" date="2021-03" db="EMBL/GenBank/DDBJ databases">
        <authorList>
            <consortium name="DOE Joint Genome Institute"/>
            <person name="Ahrendt S."/>
            <person name="Looney B.P."/>
            <person name="Miyauchi S."/>
            <person name="Morin E."/>
            <person name="Drula E."/>
            <person name="Courty P.E."/>
            <person name="Chicoki N."/>
            <person name="Fauchery L."/>
            <person name="Kohler A."/>
            <person name="Kuo A."/>
            <person name="Labutti K."/>
            <person name="Pangilinan J."/>
            <person name="Lipzen A."/>
            <person name="Riley R."/>
            <person name="Andreopoulos W."/>
            <person name="He G."/>
            <person name="Johnson J."/>
            <person name="Barry K.W."/>
            <person name="Grigoriev I.V."/>
            <person name="Nagy L."/>
            <person name="Hibbett D."/>
            <person name="Henrissat B."/>
            <person name="Matheny P.B."/>
            <person name="Labbe J."/>
            <person name="Martin F."/>
        </authorList>
    </citation>
    <scope>NUCLEOTIDE SEQUENCE</scope>
    <source>
        <strain evidence="1">HHB10654</strain>
    </source>
</reference>
<protein>
    <submittedName>
        <fullName evidence="1">Uncharacterized protein</fullName>
    </submittedName>
</protein>
<name>A0ACB8TDS7_9AGAM</name>
<proteinExistence type="predicted"/>
<comment type="caution">
    <text evidence="1">The sequence shown here is derived from an EMBL/GenBank/DDBJ whole genome shotgun (WGS) entry which is preliminary data.</text>
</comment>
<gene>
    <name evidence="1" type="ORF">BV25DRAFT_1820588</name>
</gene>
<evidence type="ECO:0000313" key="2">
    <source>
        <dbReference type="Proteomes" id="UP000814140"/>
    </source>
</evidence>